<keyword evidence="1" id="KW-1133">Transmembrane helix</keyword>
<dbReference type="Proteomes" id="UP000524535">
    <property type="component" value="Unassembled WGS sequence"/>
</dbReference>
<feature type="transmembrane region" description="Helical" evidence="1">
    <location>
        <begin position="265"/>
        <end position="285"/>
    </location>
</feature>
<evidence type="ECO:0000259" key="3">
    <source>
        <dbReference type="PROSITE" id="PS50887"/>
    </source>
</evidence>
<dbReference type="NCBIfam" id="TIGR00254">
    <property type="entry name" value="GGDEF"/>
    <property type="match status" value="1"/>
</dbReference>
<dbReference type="CDD" id="cd01949">
    <property type="entry name" value="GGDEF"/>
    <property type="match status" value="1"/>
</dbReference>
<dbReference type="InterPro" id="IPR001633">
    <property type="entry name" value="EAL_dom"/>
</dbReference>
<dbReference type="AlphaFoldDB" id="A0A7W6Y772"/>
<dbReference type="EMBL" id="JACIGW010000021">
    <property type="protein sequence ID" value="MBB4351828.1"/>
    <property type="molecule type" value="Genomic_DNA"/>
</dbReference>
<dbReference type="PANTHER" id="PTHR44757:SF2">
    <property type="entry name" value="BIOFILM ARCHITECTURE MAINTENANCE PROTEIN MBAA"/>
    <property type="match status" value="1"/>
</dbReference>
<dbReference type="InterPro" id="IPR000160">
    <property type="entry name" value="GGDEF_dom"/>
</dbReference>
<proteinExistence type="predicted"/>
<name>A0A7W6Y772_9HYPH</name>
<dbReference type="PROSITE" id="PS50883">
    <property type="entry name" value="EAL"/>
    <property type="match status" value="1"/>
</dbReference>
<evidence type="ECO:0000313" key="7">
    <source>
        <dbReference type="Proteomes" id="UP000520770"/>
    </source>
</evidence>
<dbReference type="SMART" id="SM00052">
    <property type="entry name" value="EAL"/>
    <property type="match status" value="1"/>
</dbReference>
<dbReference type="PANTHER" id="PTHR44757">
    <property type="entry name" value="DIGUANYLATE CYCLASE DGCP"/>
    <property type="match status" value="1"/>
</dbReference>
<gene>
    <name evidence="5" type="ORF">GGE31_005612</name>
    <name evidence="4" type="ORF">GGE33_005615</name>
    <name evidence="6" type="ORF">GGE35_005615</name>
</gene>
<dbReference type="Proteomes" id="UP000520770">
    <property type="component" value="Unassembled WGS sequence"/>
</dbReference>
<dbReference type="Gene3D" id="3.20.20.450">
    <property type="entry name" value="EAL domain"/>
    <property type="match status" value="1"/>
</dbReference>
<dbReference type="CDD" id="cd01948">
    <property type="entry name" value="EAL"/>
    <property type="match status" value="1"/>
</dbReference>
<dbReference type="Gene3D" id="3.30.70.270">
    <property type="match status" value="1"/>
</dbReference>
<dbReference type="PROSITE" id="PS50887">
    <property type="entry name" value="GGDEF"/>
    <property type="match status" value="1"/>
</dbReference>
<feature type="domain" description="GGDEF" evidence="3">
    <location>
        <begin position="331"/>
        <end position="461"/>
    </location>
</feature>
<evidence type="ECO:0000313" key="5">
    <source>
        <dbReference type="EMBL" id="MBB4415062.1"/>
    </source>
</evidence>
<dbReference type="InterPro" id="IPR007892">
    <property type="entry name" value="CHASE4"/>
</dbReference>
<dbReference type="EMBL" id="JACIHM010000024">
    <property type="protein sequence ID" value="MBB4449754.1"/>
    <property type="molecule type" value="Genomic_DNA"/>
</dbReference>
<dbReference type="InterPro" id="IPR035919">
    <property type="entry name" value="EAL_sf"/>
</dbReference>
<evidence type="ECO:0000256" key="1">
    <source>
        <dbReference type="SAM" id="Phobius"/>
    </source>
</evidence>
<dbReference type="InterPro" id="IPR052155">
    <property type="entry name" value="Biofilm_reg_signaling"/>
</dbReference>
<evidence type="ECO:0000313" key="8">
    <source>
        <dbReference type="Proteomes" id="UP000524535"/>
    </source>
</evidence>
<evidence type="ECO:0000313" key="4">
    <source>
        <dbReference type="EMBL" id="MBB4351828.1"/>
    </source>
</evidence>
<dbReference type="Pfam" id="PF05228">
    <property type="entry name" value="CHASE4"/>
    <property type="match status" value="1"/>
</dbReference>
<evidence type="ECO:0000259" key="2">
    <source>
        <dbReference type="PROSITE" id="PS50883"/>
    </source>
</evidence>
<dbReference type="SUPFAM" id="SSF141868">
    <property type="entry name" value="EAL domain-like"/>
    <property type="match status" value="1"/>
</dbReference>
<organism evidence="6 9">
    <name type="scientific">Aliirhizobium cellulosilyticum</name>
    <dbReference type="NCBI Taxonomy" id="393664"/>
    <lineage>
        <taxon>Bacteria</taxon>
        <taxon>Pseudomonadati</taxon>
        <taxon>Pseudomonadota</taxon>
        <taxon>Alphaproteobacteria</taxon>
        <taxon>Hyphomicrobiales</taxon>
        <taxon>Rhizobiaceae</taxon>
        <taxon>Aliirhizobium</taxon>
    </lineage>
</organism>
<keyword evidence="8" id="KW-1185">Reference proteome</keyword>
<dbReference type="InterPro" id="IPR029787">
    <property type="entry name" value="Nucleotide_cyclase"/>
</dbReference>
<protein>
    <submittedName>
        <fullName evidence="6">Diguanylate cyclase (GGDEF)-like protein</fullName>
    </submittedName>
</protein>
<feature type="domain" description="EAL" evidence="2">
    <location>
        <begin position="470"/>
        <end position="719"/>
    </location>
</feature>
<reference evidence="7 8" key="1">
    <citation type="submission" date="2020-08" db="EMBL/GenBank/DDBJ databases">
        <title>Genomic Encyclopedia of Type Strains, Phase IV (KMG-V): Genome sequencing to study the core and pangenomes of soil and plant-associated prokaryotes.</title>
        <authorList>
            <person name="Whitman W."/>
        </authorList>
    </citation>
    <scope>NUCLEOTIDE SEQUENCE [LARGE SCALE GENOMIC DNA]</scope>
    <source>
        <strain evidence="5 8">SEMIA 444</strain>
        <strain evidence="4 7">SEMIA 448</strain>
        <strain evidence="6 9">SEMIA 452</strain>
    </source>
</reference>
<dbReference type="Pfam" id="PF00990">
    <property type="entry name" value="GGDEF"/>
    <property type="match status" value="1"/>
</dbReference>
<dbReference type="RefSeq" id="WP_183830591.1">
    <property type="nucleotide sequence ID" value="NZ_JACIGW010000021.1"/>
</dbReference>
<dbReference type="SUPFAM" id="SSF55073">
    <property type="entry name" value="Nucleotide cyclase"/>
    <property type="match status" value="1"/>
</dbReference>
<accession>A0A7W6Y772</accession>
<dbReference type="SMART" id="SM00267">
    <property type="entry name" value="GGDEF"/>
    <property type="match status" value="1"/>
</dbReference>
<dbReference type="EMBL" id="JACIGY010000021">
    <property type="protein sequence ID" value="MBB4415062.1"/>
    <property type="molecule type" value="Genomic_DNA"/>
</dbReference>
<sequence length="723" mass="79465">MPKQLLSHWFLRRAFPALLSILICGLLFITLHWAAGQADEVAAARQKDLVNLVVSKLRAGVAHEQESATVWDDAVRGALERDRDWLDANLGVWMHTYFGHDAAVVLGQDLKPIYQYIATNERPPRTDDLATAYLPLAERLKQRLAAGDTEGMDDRTLSIGEVDLIYVGFRPAIVSVKPIVSDSGEVEQVRGDENLHVAVRFLDRDLPSLIGQEYEFAALEFGVQRPKDKERSFVPLKARSGAVVGYFHWKPFRPGRSVLKATSPALLLALIALFAAASLAGGAIWRRSSRLASSQEALRHQAHHDNLTGLANRLYFNEQLAARVAKANVEDKHCVLFVDLDRFKEVNDTFGHPTGDKVISMAASRMSELLPSSVVARIGGDEFTLLLDQQAVEQVGQVADDIVKCLKRPFDIDGAHIVIGASVGVALSQGRCDPVELTRQADIALYHAKAAGKNTYAIFGSHMAELLRKRRELEHDLRAAIEQREQIEVFYQPVYSALGEAACSLEALVRWKHPTCGYISPTEFIPIAEETGLIHEIGIIVLEDACSVLSELPQMTVSINASGLELQSPAYSLRIMTALANRGLSPERLEIELTESVAIGDNRQLDRSITILRSAGVKIAIDDFGTGYSSFSRVQKFAVDRIKIDKSFIDDLHRSDSRAMVAAIITMAQAKGLKITAEGVETAEQLELLKGLGCDHLQGFHLSRPLARAGIISLLQLQSSATA</sequence>
<keyword evidence="1" id="KW-0812">Transmembrane</keyword>
<dbReference type="Proteomes" id="UP000576087">
    <property type="component" value="Unassembled WGS sequence"/>
</dbReference>
<dbReference type="InterPro" id="IPR043128">
    <property type="entry name" value="Rev_trsase/Diguanyl_cyclase"/>
</dbReference>
<comment type="caution">
    <text evidence="6">The sequence shown here is derived from an EMBL/GenBank/DDBJ whole genome shotgun (WGS) entry which is preliminary data.</text>
</comment>
<dbReference type="Pfam" id="PF00563">
    <property type="entry name" value="EAL"/>
    <property type="match status" value="1"/>
</dbReference>
<keyword evidence="1" id="KW-0472">Membrane</keyword>
<evidence type="ECO:0000313" key="9">
    <source>
        <dbReference type="Proteomes" id="UP000576087"/>
    </source>
</evidence>
<evidence type="ECO:0000313" key="6">
    <source>
        <dbReference type="EMBL" id="MBB4449754.1"/>
    </source>
</evidence>